<accession>A0A859DPJ4</accession>
<dbReference type="InterPro" id="IPR007577">
    <property type="entry name" value="GlycoTrfase_DXD_sugar-bd_CS"/>
</dbReference>
<dbReference type="Proteomes" id="UP000501316">
    <property type="component" value="Chromosome"/>
</dbReference>
<gene>
    <name evidence="2" type="ORF">GJQ69_03995</name>
</gene>
<reference evidence="2 3" key="1">
    <citation type="submission" date="2019-11" db="EMBL/GenBank/DDBJ databases">
        <authorList>
            <person name="Ren C."/>
            <person name="Wang H."/>
            <person name="Xu Y."/>
        </authorList>
    </citation>
    <scope>NUCLEOTIDE SEQUENCE [LARGE SCALE GENOMIC DNA]</scope>
    <source>
        <strain evidence="2 3">LBM 19010</strain>
    </source>
</reference>
<proteinExistence type="predicted"/>
<dbReference type="Pfam" id="PF04488">
    <property type="entry name" value="Gly_transf_sug"/>
    <property type="match status" value="1"/>
</dbReference>
<dbReference type="InterPro" id="IPR029044">
    <property type="entry name" value="Nucleotide-diphossugar_trans"/>
</dbReference>
<protein>
    <submittedName>
        <fullName evidence="2">Glycosyl transferase</fullName>
    </submittedName>
</protein>
<name>A0A859DPJ4_9FIRM</name>
<keyword evidence="1 2" id="KW-0808">Transferase</keyword>
<dbReference type="RefSeq" id="WP_086035961.1">
    <property type="nucleotide sequence ID" value="NZ_CP046051.1"/>
</dbReference>
<dbReference type="PANTHER" id="PTHR32385:SF15">
    <property type="entry name" value="INOSITOL PHOSPHOCERAMIDE MANNOSYLTRANSFERASE 1"/>
    <property type="match status" value="1"/>
</dbReference>
<evidence type="ECO:0000313" key="3">
    <source>
        <dbReference type="Proteomes" id="UP000501316"/>
    </source>
</evidence>
<dbReference type="AlphaFoldDB" id="A0A859DPJ4"/>
<dbReference type="InterPro" id="IPR051706">
    <property type="entry name" value="Glycosyltransferase_domain"/>
</dbReference>
<dbReference type="Gene3D" id="3.90.550.20">
    <property type="match status" value="1"/>
</dbReference>
<dbReference type="GO" id="GO:0016020">
    <property type="term" value="C:membrane"/>
    <property type="evidence" value="ECO:0007669"/>
    <property type="project" value="GOC"/>
</dbReference>
<dbReference type="KEGG" id="clf:GJQ69_03995"/>
<dbReference type="EMBL" id="CP046051">
    <property type="protein sequence ID" value="QKN23710.1"/>
    <property type="molecule type" value="Genomic_DNA"/>
</dbReference>
<dbReference type="GO" id="GO:0000030">
    <property type="term" value="F:mannosyltransferase activity"/>
    <property type="evidence" value="ECO:0007669"/>
    <property type="project" value="TreeGrafter"/>
</dbReference>
<dbReference type="GO" id="GO:0051999">
    <property type="term" value="P:mannosyl-inositol phosphorylceramide biosynthetic process"/>
    <property type="evidence" value="ECO:0007669"/>
    <property type="project" value="TreeGrafter"/>
</dbReference>
<dbReference type="PANTHER" id="PTHR32385">
    <property type="entry name" value="MANNOSYL PHOSPHORYLINOSITOL CERAMIDE SYNTHASE"/>
    <property type="match status" value="1"/>
</dbReference>
<sequence length="227" mass="26532">MSLIPHTIHCCWFGGKPLTVLARKCMDSWEKYLPGYHIIVWNERLFDVESSQYTREAYSCGKYAFVSDYVRLWALYYYGGVYMDTDVEVLKDLGGFMNFHAFSGFEQANYIPTGIMAAVPRHPWIERMLRCYRQRAFLKPDGTMDLSPNVVFMTELAEKEFGLKRGNETQVLKDDVHIFSNDYFCPMVWETREIKMTPNTHTIHHFAYSWNEPGITPILPVPRKPDA</sequence>
<dbReference type="SUPFAM" id="SSF53448">
    <property type="entry name" value="Nucleotide-diphospho-sugar transferases"/>
    <property type="match status" value="1"/>
</dbReference>
<evidence type="ECO:0000313" key="2">
    <source>
        <dbReference type="EMBL" id="QKN23710.1"/>
    </source>
</evidence>
<organism evidence="2 3">
    <name type="scientific">Caproicibacterium lactatifermentans</name>
    <dbReference type="NCBI Taxonomy" id="2666138"/>
    <lineage>
        <taxon>Bacteria</taxon>
        <taxon>Bacillati</taxon>
        <taxon>Bacillota</taxon>
        <taxon>Clostridia</taxon>
        <taxon>Eubacteriales</taxon>
        <taxon>Oscillospiraceae</taxon>
        <taxon>Caproicibacterium</taxon>
    </lineage>
</organism>
<evidence type="ECO:0000256" key="1">
    <source>
        <dbReference type="ARBA" id="ARBA00022679"/>
    </source>
</evidence>